<evidence type="ECO:0008006" key="4">
    <source>
        <dbReference type="Google" id="ProtNLM"/>
    </source>
</evidence>
<proteinExistence type="predicted"/>
<feature type="compositionally biased region" description="Polar residues" evidence="1">
    <location>
        <begin position="153"/>
        <end position="169"/>
    </location>
</feature>
<organism evidence="2 3">
    <name type="scientific">Meridianimaribacter flavus</name>
    <dbReference type="NCBI Taxonomy" id="571115"/>
    <lineage>
        <taxon>Bacteria</taxon>
        <taxon>Pseudomonadati</taxon>
        <taxon>Bacteroidota</taxon>
        <taxon>Flavobacteriia</taxon>
        <taxon>Flavobacteriales</taxon>
        <taxon>Flavobacteriaceae</taxon>
        <taxon>Meridianimaribacter</taxon>
    </lineage>
</organism>
<feature type="region of interest" description="Disordered" evidence="1">
    <location>
        <begin position="148"/>
        <end position="178"/>
    </location>
</feature>
<reference evidence="2 3" key="1">
    <citation type="submission" date="2019-03" db="EMBL/GenBank/DDBJ databases">
        <title>Genomic Encyclopedia of Type Strains, Phase III (KMG-III): the genomes of soil and plant-associated and newly described type strains.</title>
        <authorList>
            <person name="Whitman W."/>
        </authorList>
    </citation>
    <scope>NUCLEOTIDE SEQUENCE [LARGE SCALE GENOMIC DNA]</scope>
    <source>
        <strain evidence="2 3">CGMCC 1.10957</strain>
    </source>
</reference>
<evidence type="ECO:0000313" key="2">
    <source>
        <dbReference type="EMBL" id="TDY11503.1"/>
    </source>
</evidence>
<protein>
    <recommendedName>
        <fullName evidence="4">Transcriptional regulator</fullName>
    </recommendedName>
</protein>
<evidence type="ECO:0000313" key="3">
    <source>
        <dbReference type="Proteomes" id="UP000294930"/>
    </source>
</evidence>
<dbReference type="Proteomes" id="UP000294930">
    <property type="component" value="Unassembled WGS sequence"/>
</dbReference>
<sequence length="178" mass="20847">MAEVNYITHLNTIFQHFLEDNRLNPTHISLYMALFQVWNSTRFPEEFFVIRDEVMKQSKIGSKSTYHRCLKELHKYGYIEYEPSHNPYRGSRIKLTKNWTSSGQVLYQHSPKIETTTGQALVPKYKHNKTGINNINSSNKKIKNSDLEDFKNQSKQSSTVPNMDNLNVSNDKDYNEPL</sequence>
<accession>A0ABY2G6C9</accession>
<dbReference type="RefSeq" id="WP_134200370.1">
    <property type="nucleotide sequence ID" value="NZ_SOQZ01000004.1"/>
</dbReference>
<comment type="caution">
    <text evidence="2">The sequence shown here is derived from an EMBL/GenBank/DDBJ whole genome shotgun (WGS) entry which is preliminary data.</text>
</comment>
<evidence type="ECO:0000256" key="1">
    <source>
        <dbReference type="SAM" id="MobiDB-lite"/>
    </source>
</evidence>
<name>A0ABY2G6C9_9FLAO</name>
<dbReference type="EMBL" id="SOQZ01000004">
    <property type="protein sequence ID" value="TDY11503.1"/>
    <property type="molecule type" value="Genomic_DNA"/>
</dbReference>
<gene>
    <name evidence="2" type="ORF">A8975_2141</name>
</gene>
<keyword evidence="3" id="KW-1185">Reference proteome</keyword>